<dbReference type="EMBL" id="JAUSUZ010000001">
    <property type="protein sequence ID" value="MDQ0363862.1"/>
    <property type="molecule type" value="Genomic_DNA"/>
</dbReference>
<evidence type="ECO:0000313" key="2">
    <source>
        <dbReference type="Proteomes" id="UP001240236"/>
    </source>
</evidence>
<comment type="caution">
    <text evidence="1">The sequence shown here is derived from an EMBL/GenBank/DDBJ whole genome shotgun (WGS) entry which is preliminary data.</text>
</comment>
<gene>
    <name evidence="1" type="ORF">J2S42_000531</name>
</gene>
<dbReference type="RefSeq" id="WP_307234821.1">
    <property type="nucleotide sequence ID" value="NZ_JAUSUZ010000001.1"/>
</dbReference>
<reference evidence="1 2" key="1">
    <citation type="submission" date="2023-07" db="EMBL/GenBank/DDBJ databases">
        <title>Sequencing the genomes of 1000 actinobacteria strains.</title>
        <authorList>
            <person name="Klenk H.-P."/>
        </authorList>
    </citation>
    <scope>NUCLEOTIDE SEQUENCE [LARGE SCALE GENOMIC DNA]</scope>
    <source>
        <strain evidence="1 2">DSM 44709</strain>
    </source>
</reference>
<protein>
    <submittedName>
        <fullName evidence="1">Uncharacterized protein</fullName>
    </submittedName>
</protein>
<name>A0AAE3VVB3_9ACTN</name>
<organism evidence="1 2">
    <name type="scientific">Catenuloplanes indicus</name>
    <dbReference type="NCBI Taxonomy" id="137267"/>
    <lineage>
        <taxon>Bacteria</taxon>
        <taxon>Bacillati</taxon>
        <taxon>Actinomycetota</taxon>
        <taxon>Actinomycetes</taxon>
        <taxon>Micromonosporales</taxon>
        <taxon>Micromonosporaceae</taxon>
        <taxon>Catenuloplanes</taxon>
    </lineage>
</organism>
<evidence type="ECO:0000313" key="1">
    <source>
        <dbReference type="EMBL" id="MDQ0363862.1"/>
    </source>
</evidence>
<accession>A0AAE3VVB3</accession>
<proteinExistence type="predicted"/>
<dbReference type="AlphaFoldDB" id="A0AAE3VVB3"/>
<dbReference type="Proteomes" id="UP001240236">
    <property type="component" value="Unassembled WGS sequence"/>
</dbReference>
<sequence length="53" mass="5255">MNTAVVVGTFTGGAIGSAAAGGWTAITTTAIGLTVAARAVWAVARRRLAPVDR</sequence>
<keyword evidence="2" id="KW-1185">Reference proteome</keyword>